<evidence type="ECO:0000313" key="2">
    <source>
        <dbReference type="EMBL" id="AKE64741.1"/>
    </source>
</evidence>
<evidence type="ECO:0000256" key="1">
    <source>
        <dbReference type="SAM" id="Phobius"/>
    </source>
</evidence>
<reference evidence="2 3" key="1">
    <citation type="journal article" date="2015" name="Genome Announc.">
        <title>Complete Genome Sequence of Microcystis aeruginosa NIES-2549, a Bloom-Forming Cyanobacterium from Lake Kasumigaura, Japan.</title>
        <authorList>
            <person name="Yamaguchi H."/>
            <person name="Suzuki S."/>
            <person name="Tanabe Y."/>
            <person name="Osana Y."/>
            <person name="Shimura Y."/>
            <person name="Ishida K."/>
            <person name="Kawachi M."/>
        </authorList>
    </citation>
    <scope>NUCLEOTIDE SEQUENCE [LARGE SCALE GENOMIC DNA]</scope>
    <source>
        <strain evidence="2 3">NIES-2549</strain>
    </source>
</reference>
<keyword evidence="1" id="KW-0472">Membrane</keyword>
<protein>
    <submittedName>
        <fullName evidence="2">Uncharacterized protein</fullName>
    </submittedName>
</protein>
<accession>A0A0F6U4L8</accession>
<keyword evidence="1" id="KW-1133">Transmembrane helix</keyword>
<evidence type="ECO:0000313" key="3">
    <source>
        <dbReference type="Proteomes" id="UP000034103"/>
    </source>
</evidence>
<dbReference type="Proteomes" id="UP000034103">
    <property type="component" value="Chromosome"/>
</dbReference>
<proteinExistence type="predicted"/>
<sequence>MQLTARNNWGHVSLAMLKSFLLWSFVLTVCLLVVGFPLVVLMMTVGALSAIILQSVLPISSVLLVAGMIIGINILAILISAALLAAKGVHPHEVSWLHWLHGEVKTSHQAVYASCPLTCGVVH</sequence>
<dbReference type="RefSeq" id="WP_012267375.1">
    <property type="nucleotide sequence ID" value="NZ_CP011304.1"/>
</dbReference>
<keyword evidence="1" id="KW-0812">Transmembrane</keyword>
<dbReference type="HOGENOM" id="CLU_2000659_0_0_3"/>
<dbReference type="PATRIC" id="fig|1641812.3.peg.2478"/>
<gene>
    <name evidence="2" type="ORF">MYAER_2397</name>
</gene>
<feature type="transmembrane region" description="Helical" evidence="1">
    <location>
        <begin position="59"/>
        <end position="86"/>
    </location>
</feature>
<dbReference type="EMBL" id="CP011304">
    <property type="protein sequence ID" value="AKE64741.1"/>
    <property type="molecule type" value="Genomic_DNA"/>
</dbReference>
<organism evidence="2 3">
    <name type="scientific">Microcystis aeruginosa NIES-2549</name>
    <dbReference type="NCBI Taxonomy" id="1641812"/>
    <lineage>
        <taxon>Bacteria</taxon>
        <taxon>Bacillati</taxon>
        <taxon>Cyanobacteriota</taxon>
        <taxon>Cyanophyceae</taxon>
        <taxon>Oscillatoriophycideae</taxon>
        <taxon>Chroococcales</taxon>
        <taxon>Microcystaceae</taxon>
        <taxon>Microcystis</taxon>
    </lineage>
</organism>
<name>A0A0F6U4L8_MICAE</name>
<dbReference type="AlphaFoldDB" id="A0A0F6U4L8"/>
<feature type="transmembrane region" description="Helical" evidence="1">
    <location>
        <begin position="20"/>
        <end position="53"/>
    </location>
</feature>